<dbReference type="PANTHER" id="PTHR11136:SF0">
    <property type="entry name" value="DIHYDROFOLATE SYNTHETASE-RELATED"/>
    <property type="match status" value="1"/>
</dbReference>
<name>A0A8J3A867_9ACTN</name>
<dbReference type="GO" id="GO:0005524">
    <property type="term" value="F:ATP binding"/>
    <property type="evidence" value="ECO:0007669"/>
    <property type="project" value="UniProtKB-KW"/>
</dbReference>
<organism evidence="11 12">
    <name type="scientific">Egicoccus halophilus</name>
    <dbReference type="NCBI Taxonomy" id="1670830"/>
    <lineage>
        <taxon>Bacteria</taxon>
        <taxon>Bacillati</taxon>
        <taxon>Actinomycetota</taxon>
        <taxon>Nitriliruptoria</taxon>
        <taxon>Egicoccales</taxon>
        <taxon>Egicoccaceae</taxon>
        <taxon>Egicoccus</taxon>
    </lineage>
</organism>
<dbReference type="SUPFAM" id="SSF53244">
    <property type="entry name" value="MurD-like peptide ligases, peptide-binding domain"/>
    <property type="match status" value="1"/>
</dbReference>
<dbReference type="GO" id="GO:0004326">
    <property type="term" value="F:tetrahydrofolylpolyglutamate synthase activity"/>
    <property type="evidence" value="ECO:0007669"/>
    <property type="project" value="UniProtKB-EC"/>
</dbReference>
<dbReference type="Proteomes" id="UP000650511">
    <property type="component" value="Unassembled WGS sequence"/>
</dbReference>
<dbReference type="EMBL" id="BMHA01000002">
    <property type="protein sequence ID" value="GGI04118.1"/>
    <property type="molecule type" value="Genomic_DNA"/>
</dbReference>
<evidence type="ECO:0000313" key="12">
    <source>
        <dbReference type="Proteomes" id="UP000650511"/>
    </source>
</evidence>
<dbReference type="EC" id="6.3.2.17" evidence="2"/>
<dbReference type="RefSeq" id="WP_229730475.1">
    <property type="nucleotide sequence ID" value="NZ_BMHA01000002.1"/>
</dbReference>
<dbReference type="InterPro" id="IPR036615">
    <property type="entry name" value="Mur_ligase_C_dom_sf"/>
</dbReference>
<gene>
    <name evidence="11" type="ORF">GCM10011354_07460</name>
</gene>
<keyword evidence="3" id="KW-0436">Ligase</keyword>
<evidence type="ECO:0000313" key="11">
    <source>
        <dbReference type="EMBL" id="GGI04118.1"/>
    </source>
</evidence>
<evidence type="ECO:0000256" key="9">
    <source>
        <dbReference type="ARBA" id="ARBA00047493"/>
    </source>
</evidence>
<dbReference type="InterPro" id="IPR001645">
    <property type="entry name" value="Folylpolyglutamate_synth"/>
</dbReference>
<keyword evidence="7" id="KW-0460">Magnesium</keyword>
<feature type="domain" description="Mur ligase C-terminal" evidence="10">
    <location>
        <begin position="98"/>
        <end position="211"/>
    </location>
</feature>
<evidence type="ECO:0000259" key="10">
    <source>
        <dbReference type="Pfam" id="PF02875"/>
    </source>
</evidence>
<dbReference type="InterPro" id="IPR004101">
    <property type="entry name" value="Mur_ligase_C"/>
</dbReference>
<dbReference type="InterPro" id="IPR036565">
    <property type="entry name" value="Mur-like_cat_sf"/>
</dbReference>
<evidence type="ECO:0000256" key="1">
    <source>
        <dbReference type="ARBA" id="ARBA00008276"/>
    </source>
</evidence>
<proteinExistence type="inferred from homology"/>
<reference evidence="11" key="2">
    <citation type="submission" date="2020-09" db="EMBL/GenBank/DDBJ databases">
        <authorList>
            <person name="Sun Q."/>
            <person name="Zhou Y."/>
        </authorList>
    </citation>
    <scope>NUCLEOTIDE SEQUENCE</scope>
    <source>
        <strain evidence="11">CGMCC 1.14988</strain>
    </source>
</reference>
<evidence type="ECO:0000256" key="3">
    <source>
        <dbReference type="ARBA" id="ARBA00022598"/>
    </source>
</evidence>
<dbReference type="GO" id="GO:0008841">
    <property type="term" value="F:dihydrofolate synthase activity"/>
    <property type="evidence" value="ECO:0007669"/>
    <property type="project" value="TreeGrafter"/>
</dbReference>
<keyword evidence="4" id="KW-0479">Metal-binding</keyword>
<dbReference type="Gene3D" id="3.40.1190.10">
    <property type="entry name" value="Mur-like, catalytic domain"/>
    <property type="match status" value="1"/>
</dbReference>
<evidence type="ECO:0000256" key="6">
    <source>
        <dbReference type="ARBA" id="ARBA00022840"/>
    </source>
</evidence>
<keyword evidence="12" id="KW-1185">Reference proteome</keyword>
<evidence type="ECO:0000256" key="4">
    <source>
        <dbReference type="ARBA" id="ARBA00022723"/>
    </source>
</evidence>
<dbReference type="GO" id="GO:0005737">
    <property type="term" value="C:cytoplasm"/>
    <property type="evidence" value="ECO:0007669"/>
    <property type="project" value="TreeGrafter"/>
</dbReference>
<comment type="similarity">
    <text evidence="1">Belongs to the folylpolyglutamate synthase family.</text>
</comment>
<keyword evidence="6" id="KW-0067">ATP-binding</keyword>
<sequence length="243" mass="25003">MDAAATAVVADRAAATGTRLLAYGEHVEVLSCRDDLDGQDLVVRIGSATYRARLPLRGAHQAVNAALALAAVDTLLGPARPLDVAATQGALAAAQVPGRTERLTCPGRPDVVLDVAHNEDAARALAAAMADQCADVPLALVVAASPGRDLARFLRPLLPLASAAYLVASERRSEGAAAPDAPLIRVVSVTDALAAAERHVGPDGRILVTGTHRLVAAARGELRPTWSTGAAAGWDDTRRYAAP</sequence>
<dbReference type="Gene3D" id="3.90.190.20">
    <property type="entry name" value="Mur ligase, C-terminal domain"/>
    <property type="match status" value="1"/>
</dbReference>
<evidence type="ECO:0000256" key="5">
    <source>
        <dbReference type="ARBA" id="ARBA00022741"/>
    </source>
</evidence>
<comment type="caution">
    <text evidence="11">The sequence shown here is derived from an EMBL/GenBank/DDBJ whole genome shotgun (WGS) entry which is preliminary data.</text>
</comment>
<evidence type="ECO:0000256" key="7">
    <source>
        <dbReference type="ARBA" id="ARBA00022842"/>
    </source>
</evidence>
<accession>A0A8J3A867</accession>
<keyword evidence="5" id="KW-0547">Nucleotide-binding</keyword>
<dbReference type="SUPFAM" id="SSF53623">
    <property type="entry name" value="MurD-like peptide ligases, catalytic domain"/>
    <property type="match status" value="1"/>
</dbReference>
<reference evidence="11" key="1">
    <citation type="journal article" date="2014" name="Int. J. Syst. Evol. Microbiol.">
        <title>Complete genome sequence of Corynebacterium casei LMG S-19264T (=DSM 44701T), isolated from a smear-ripened cheese.</title>
        <authorList>
            <consortium name="US DOE Joint Genome Institute (JGI-PGF)"/>
            <person name="Walter F."/>
            <person name="Albersmeier A."/>
            <person name="Kalinowski J."/>
            <person name="Ruckert C."/>
        </authorList>
    </citation>
    <scope>NUCLEOTIDE SEQUENCE</scope>
    <source>
        <strain evidence="11">CGMCC 1.14988</strain>
    </source>
</reference>
<comment type="catalytic activity">
    <reaction evidence="9">
        <text>(6S)-5,6,7,8-tetrahydrofolyl-(gamma-L-Glu)(n) + L-glutamate + ATP = (6S)-5,6,7,8-tetrahydrofolyl-(gamma-L-Glu)(n+1) + ADP + phosphate + H(+)</text>
        <dbReference type="Rhea" id="RHEA:10580"/>
        <dbReference type="Rhea" id="RHEA-COMP:14738"/>
        <dbReference type="Rhea" id="RHEA-COMP:14740"/>
        <dbReference type="ChEBI" id="CHEBI:15378"/>
        <dbReference type="ChEBI" id="CHEBI:29985"/>
        <dbReference type="ChEBI" id="CHEBI:30616"/>
        <dbReference type="ChEBI" id="CHEBI:43474"/>
        <dbReference type="ChEBI" id="CHEBI:141005"/>
        <dbReference type="ChEBI" id="CHEBI:456216"/>
        <dbReference type="EC" id="6.3.2.17"/>
    </reaction>
</comment>
<evidence type="ECO:0000256" key="8">
    <source>
        <dbReference type="ARBA" id="ARBA00030592"/>
    </source>
</evidence>
<dbReference type="AlphaFoldDB" id="A0A8J3A867"/>
<dbReference type="PANTHER" id="PTHR11136">
    <property type="entry name" value="FOLYLPOLYGLUTAMATE SYNTHASE-RELATED"/>
    <property type="match status" value="1"/>
</dbReference>
<dbReference type="Pfam" id="PF02875">
    <property type="entry name" value="Mur_ligase_C"/>
    <property type="match status" value="1"/>
</dbReference>
<dbReference type="GO" id="GO:0046872">
    <property type="term" value="F:metal ion binding"/>
    <property type="evidence" value="ECO:0007669"/>
    <property type="project" value="UniProtKB-KW"/>
</dbReference>
<evidence type="ECO:0000256" key="2">
    <source>
        <dbReference type="ARBA" id="ARBA00013025"/>
    </source>
</evidence>
<protein>
    <recommendedName>
        <fullName evidence="2">tetrahydrofolate synthase</fullName>
        <ecNumber evidence="2">6.3.2.17</ecNumber>
    </recommendedName>
    <alternativeName>
        <fullName evidence="8">Tetrahydrofolylpolyglutamate synthase</fullName>
    </alternativeName>
</protein>